<dbReference type="Proteomes" id="UP000708208">
    <property type="component" value="Unassembled WGS sequence"/>
</dbReference>
<sequence length="177" mass="19927">MPRKPNIYSEKINAGLVKNWNLIATDGVHDIKRTEIQATMSVSSNCSRISPPKLKPKLQTEIIAEFLGSRNRQFSTWKKFIVAALIVFCRAITGARLKKKEEVFTIDRNPNPTSSTLSAHLEHKWSHPISRKRARSVNPSQATAAGVLVKHRPMEILSKQHSLNNTTSTCWILSARC</sequence>
<dbReference type="AlphaFoldDB" id="A0A8J2Q1I9"/>
<dbReference type="OrthoDB" id="7701249at2759"/>
<accession>A0A8J2Q1I9</accession>
<comment type="caution">
    <text evidence="1">The sequence shown here is derived from an EMBL/GenBank/DDBJ whole genome shotgun (WGS) entry which is preliminary data.</text>
</comment>
<name>A0A8J2Q1I9_9HEXA</name>
<evidence type="ECO:0000313" key="1">
    <source>
        <dbReference type="EMBL" id="CAG7829981.1"/>
    </source>
</evidence>
<proteinExistence type="predicted"/>
<organism evidence="1 2">
    <name type="scientific">Allacma fusca</name>
    <dbReference type="NCBI Taxonomy" id="39272"/>
    <lineage>
        <taxon>Eukaryota</taxon>
        <taxon>Metazoa</taxon>
        <taxon>Ecdysozoa</taxon>
        <taxon>Arthropoda</taxon>
        <taxon>Hexapoda</taxon>
        <taxon>Collembola</taxon>
        <taxon>Symphypleona</taxon>
        <taxon>Sminthuridae</taxon>
        <taxon>Allacma</taxon>
    </lineage>
</organism>
<protein>
    <submittedName>
        <fullName evidence="1">Uncharacterized protein</fullName>
    </submittedName>
</protein>
<reference evidence="1" key="1">
    <citation type="submission" date="2021-06" db="EMBL/GenBank/DDBJ databases">
        <authorList>
            <person name="Hodson N. C."/>
            <person name="Mongue J. A."/>
            <person name="Jaron S. K."/>
        </authorList>
    </citation>
    <scope>NUCLEOTIDE SEQUENCE</scope>
</reference>
<keyword evidence="2" id="KW-1185">Reference proteome</keyword>
<evidence type="ECO:0000313" key="2">
    <source>
        <dbReference type="Proteomes" id="UP000708208"/>
    </source>
</evidence>
<dbReference type="EMBL" id="CAJVCH010553670">
    <property type="protein sequence ID" value="CAG7829981.1"/>
    <property type="molecule type" value="Genomic_DNA"/>
</dbReference>
<gene>
    <name evidence="1" type="ORF">AFUS01_LOCUS39811</name>
</gene>